<keyword evidence="3" id="KW-1185">Reference proteome</keyword>
<accession>A0A0R3LX37</accession>
<reference evidence="2 3" key="1">
    <citation type="submission" date="2014-03" db="EMBL/GenBank/DDBJ databases">
        <title>Bradyrhizobium valentinum sp. nov., isolated from effective nodules of Lupinus mariae-josephae, a lupine endemic of basic-lime soils in Eastern Spain.</title>
        <authorList>
            <person name="Duran D."/>
            <person name="Rey L."/>
            <person name="Navarro A."/>
            <person name="Busquets A."/>
            <person name="Imperial J."/>
            <person name="Ruiz-Argueso T."/>
        </authorList>
    </citation>
    <scope>NUCLEOTIDE SEQUENCE [LARGE SCALE GENOMIC DNA]</scope>
    <source>
        <strain evidence="2 3">PAC68</strain>
    </source>
</reference>
<sequence length="151" mass="16492">MYRRHLFALWTRKARKESSSLRLAFAVLFSLNFVATGPTLAASDSDSFFTRLHTEKAMANVTVSPARAGPVEIAIQLETVDELPLTAKAVSVTLRDAQSGGGTQTFQATRGSDDQWYVRTSMNAPGRWMLGLGISLSETDSVNIESPILIK</sequence>
<feature type="chain" id="PRO_5006443454" description="YtkA-like domain-containing protein" evidence="1">
    <location>
        <begin position="42"/>
        <end position="151"/>
    </location>
</feature>
<gene>
    <name evidence="2" type="ORF">CQ12_35670</name>
</gene>
<dbReference type="STRING" id="280332.CQ12_35670"/>
<organism evidence="2 3">
    <name type="scientific">Bradyrhizobium jicamae</name>
    <dbReference type="NCBI Taxonomy" id="280332"/>
    <lineage>
        <taxon>Bacteria</taxon>
        <taxon>Pseudomonadati</taxon>
        <taxon>Pseudomonadota</taxon>
        <taxon>Alphaproteobacteria</taxon>
        <taxon>Hyphomicrobiales</taxon>
        <taxon>Nitrobacteraceae</taxon>
        <taxon>Bradyrhizobium</taxon>
    </lineage>
</organism>
<comment type="caution">
    <text evidence="2">The sequence shown here is derived from an EMBL/GenBank/DDBJ whole genome shotgun (WGS) entry which is preliminary data.</text>
</comment>
<feature type="signal peptide" evidence="1">
    <location>
        <begin position="1"/>
        <end position="41"/>
    </location>
</feature>
<proteinExistence type="predicted"/>
<evidence type="ECO:0008006" key="4">
    <source>
        <dbReference type="Google" id="ProtNLM"/>
    </source>
</evidence>
<dbReference type="EMBL" id="LLXZ01000034">
    <property type="protein sequence ID" value="KRR12568.1"/>
    <property type="molecule type" value="Genomic_DNA"/>
</dbReference>
<keyword evidence="1" id="KW-0732">Signal</keyword>
<evidence type="ECO:0000313" key="3">
    <source>
        <dbReference type="Proteomes" id="UP000050863"/>
    </source>
</evidence>
<dbReference type="Proteomes" id="UP000050863">
    <property type="component" value="Unassembled WGS sequence"/>
</dbReference>
<dbReference type="AlphaFoldDB" id="A0A0R3LX37"/>
<dbReference type="OrthoDB" id="8374223at2"/>
<evidence type="ECO:0000256" key="1">
    <source>
        <dbReference type="SAM" id="SignalP"/>
    </source>
</evidence>
<evidence type="ECO:0000313" key="2">
    <source>
        <dbReference type="EMBL" id="KRR12568.1"/>
    </source>
</evidence>
<name>A0A0R3LX37_9BRAD</name>
<protein>
    <recommendedName>
        <fullName evidence="4">YtkA-like domain-containing protein</fullName>
    </recommendedName>
</protein>